<comment type="caution">
    <text evidence="3">The sequence shown here is derived from an EMBL/GenBank/DDBJ whole genome shotgun (WGS) entry which is preliminary data.</text>
</comment>
<dbReference type="InterPro" id="IPR052560">
    <property type="entry name" value="RdDP_mobile_element"/>
</dbReference>
<evidence type="ECO:0008006" key="5">
    <source>
        <dbReference type="Google" id="ProtNLM"/>
    </source>
</evidence>
<accession>A0AAE1AMV4</accession>
<protein>
    <recommendedName>
        <fullName evidence="5">RNA-directed DNA polymerase from mobile element jockey</fullName>
    </recommendedName>
</protein>
<evidence type="ECO:0000259" key="1">
    <source>
        <dbReference type="PROSITE" id="PS50878"/>
    </source>
</evidence>
<dbReference type="PANTHER" id="PTHR36688">
    <property type="entry name" value="ENDO/EXONUCLEASE/PHOSPHATASE DOMAIN-CONTAINING PROTEIN"/>
    <property type="match status" value="1"/>
</dbReference>
<dbReference type="EMBL" id="JAWDGP010001591">
    <property type="protein sequence ID" value="KAK3790041.1"/>
    <property type="molecule type" value="Genomic_DNA"/>
</dbReference>
<dbReference type="PROSITE" id="PS50879">
    <property type="entry name" value="RNASE_H_1"/>
    <property type="match status" value="1"/>
</dbReference>
<dbReference type="InterPro" id="IPR000477">
    <property type="entry name" value="RT_dom"/>
</dbReference>
<dbReference type="Pfam" id="PF00078">
    <property type="entry name" value="RVT_1"/>
    <property type="match status" value="1"/>
</dbReference>
<dbReference type="CDD" id="cd09276">
    <property type="entry name" value="Rnase_HI_RT_non_LTR"/>
    <property type="match status" value="1"/>
</dbReference>
<dbReference type="Pfam" id="PF00075">
    <property type="entry name" value="RNase_H"/>
    <property type="match status" value="1"/>
</dbReference>
<sequence>MRCPFVMEELEGALKGMQNGRSPGPDNITNDMLAHLGTQAKKKLLGLTNTSWKTGLIPSIWKKAILISILKAGKPRNKGNSYRPISLTSCMCKLMERMVNKRLMWYLERNKILMDKQAGFRQFRSTEDQIAYIAQTIEDGYQRQQHIATVWVDMEKAFDKVWKKGLVLQLMQAGVSHNMLKWIEKYLSQRTGRVSLQGKESRQADFKDGVPQGGVLSPTLFLVFMNSIQNIIKPHVKAALYADDLALICSEDSCGTAQVRLQECLTLLEQWTEDWAMSVNAAKTTYNIFSLSTKILNLRLKINNTLLERENHPKYLGVTFDPRLTWCKQIENVQKNGIRRTSLLKKLEGTSWGADMKVLKKTYVGYVRPVIEYGMASWGTPAKTNFQKIERVQNQSLRILTGGMKSTPINYMEAVAGLEPLEDRKMRKTLTQYTKFQHLTSHPMHKLIASKPKKRLKRTNFTASALQIHKCLDLPDLKPDAPLQTSIDWPPWSQQSHPEIAKDIDGISTKRSMSKSLLRCVSQDMLKEKYPSDHWIRAFTDGSASEAIRDGGGGIYIEWPDKTSSSISIPTGKHSTNCKAEAEALQEAARVLANNEATYNTKVVLLTDARSVLESLESTKCPELNALTRAIMALSSTASKVVLQWIPGHVDIFGNDIADELAKEGGLMEQIQYSPSYKEAKTLINSAINYRWNEGHPQYKPRDSIYQLPRADQVAIFRLRTGHNRLKHHLFSRFEIGDGPNCP</sequence>
<dbReference type="AlphaFoldDB" id="A0AAE1AMV4"/>
<dbReference type="SUPFAM" id="SSF53098">
    <property type="entry name" value="Ribonuclease H-like"/>
    <property type="match status" value="1"/>
</dbReference>
<proteinExistence type="predicted"/>
<organism evidence="3 4">
    <name type="scientific">Elysia crispata</name>
    <name type="common">lettuce slug</name>
    <dbReference type="NCBI Taxonomy" id="231223"/>
    <lineage>
        <taxon>Eukaryota</taxon>
        <taxon>Metazoa</taxon>
        <taxon>Spiralia</taxon>
        <taxon>Lophotrochozoa</taxon>
        <taxon>Mollusca</taxon>
        <taxon>Gastropoda</taxon>
        <taxon>Heterobranchia</taxon>
        <taxon>Euthyneura</taxon>
        <taxon>Panpulmonata</taxon>
        <taxon>Sacoglossa</taxon>
        <taxon>Placobranchoidea</taxon>
        <taxon>Plakobranchidae</taxon>
        <taxon>Elysia</taxon>
    </lineage>
</organism>
<dbReference type="GO" id="GO:0006259">
    <property type="term" value="P:DNA metabolic process"/>
    <property type="evidence" value="ECO:0007669"/>
    <property type="project" value="UniProtKB-ARBA"/>
</dbReference>
<dbReference type="GO" id="GO:0003676">
    <property type="term" value="F:nucleic acid binding"/>
    <property type="evidence" value="ECO:0007669"/>
    <property type="project" value="InterPro"/>
</dbReference>
<name>A0AAE1AMV4_9GAST</name>
<reference evidence="3" key="1">
    <citation type="journal article" date="2023" name="G3 (Bethesda)">
        <title>A reference genome for the long-term kleptoplast-retaining sea slug Elysia crispata morphotype clarki.</title>
        <authorList>
            <person name="Eastman K.E."/>
            <person name="Pendleton A.L."/>
            <person name="Shaikh M.A."/>
            <person name="Suttiyut T."/>
            <person name="Ogas R."/>
            <person name="Tomko P."/>
            <person name="Gavelis G."/>
            <person name="Widhalm J.R."/>
            <person name="Wisecaver J.H."/>
        </authorList>
    </citation>
    <scope>NUCLEOTIDE SEQUENCE</scope>
    <source>
        <strain evidence="3">ECLA1</strain>
    </source>
</reference>
<evidence type="ECO:0000259" key="2">
    <source>
        <dbReference type="PROSITE" id="PS50879"/>
    </source>
</evidence>
<dbReference type="Proteomes" id="UP001283361">
    <property type="component" value="Unassembled WGS sequence"/>
</dbReference>
<feature type="domain" description="RNase H type-1" evidence="2">
    <location>
        <begin position="532"/>
        <end position="667"/>
    </location>
</feature>
<dbReference type="PROSITE" id="PS50878">
    <property type="entry name" value="RT_POL"/>
    <property type="match status" value="1"/>
</dbReference>
<dbReference type="PANTHER" id="PTHR36688:SF1">
    <property type="entry name" value="ENDONUCLEASE_EXONUCLEASE_PHOSPHATASE DOMAIN-CONTAINING PROTEIN"/>
    <property type="match status" value="1"/>
</dbReference>
<feature type="domain" description="Reverse transcriptase" evidence="1">
    <location>
        <begin position="50"/>
        <end position="320"/>
    </location>
</feature>
<dbReference type="InterPro" id="IPR043502">
    <property type="entry name" value="DNA/RNA_pol_sf"/>
</dbReference>
<evidence type="ECO:0000313" key="4">
    <source>
        <dbReference type="Proteomes" id="UP001283361"/>
    </source>
</evidence>
<dbReference type="InterPro" id="IPR036397">
    <property type="entry name" value="RNaseH_sf"/>
</dbReference>
<dbReference type="InterPro" id="IPR012337">
    <property type="entry name" value="RNaseH-like_sf"/>
</dbReference>
<dbReference type="Gene3D" id="3.30.420.10">
    <property type="entry name" value="Ribonuclease H-like superfamily/Ribonuclease H"/>
    <property type="match status" value="1"/>
</dbReference>
<keyword evidence="4" id="KW-1185">Reference proteome</keyword>
<dbReference type="CDD" id="cd01650">
    <property type="entry name" value="RT_nLTR_like"/>
    <property type="match status" value="1"/>
</dbReference>
<dbReference type="SUPFAM" id="SSF56672">
    <property type="entry name" value="DNA/RNA polymerases"/>
    <property type="match status" value="1"/>
</dbReference>
<evidence type="ECO:0000313" key="3">
    <source>
        <dbReference type="EMBL" id="KAK3790041.1"/>
    </source>
</evidence>
<dbReference type="GO" id="GO:0004523">
    <property type="term" value="F:RNA-DNA hybrid ribonuclease activity"/>
    <property type="evidence" value="ECO:0007669"/>
    <property type="project" value="InterPro"/>
</dbReference>
<gene>
    <name evidence="3" type="ORF">RRG08_040961</name>
</gene>
<dbReference type="InterPro" id="IPR002156">
    <property type="entry name" value="RNaseH_domain"/>
</dbReference>